<feature type="region of interest" description="Disordered" evidence="1">
    <location>
        <begin position="1"/>
        <end position="63"/>
    </location>
</feature>
<evidence type="ECO:0000313" key="3">
    <source>
        <dbReference type="Proteomes" id="UP000287224"/>
    </source>
</evidence>
<protein>
    <submittedName>
        <fullName evidence="2">Uncharacterized protein</fullName>
    </submittedName>
</protein>
<gene>
    <name evidence="2" type="ORF">KDAU_16400</name>
</gene>
<proteinExistence type="predicted"/>
<evidence type="ECO:0000313" key="2">
    <source>
        <dbReference type="EMBL" id="GCE04311.1"/>
    </source>
</evidence>
<dbReference type="AlphaFoldDB" id="A0A401ZBN1"/>
<reference evidence="3" key="1">
    <citation type="submission" date="2018-12" db="EMBL/GenBank/DDBJ databases">
        <title>Tengunoibacter tsumagoiensis gen. nov., sp. nov., Dictyobacter kobayashii sp. nov., D. alpinus sp. nov., and D. joshuensis sp. nov. and description of Dictyobacteraceae fam. nov. within the order Ktedonobacterales isolated from Tengu-no-mugimeshi.</title>
        <authorList>
            <person name="Wang C.M."/>
            <person name="Zheng Y."/>
            <person name="Sakai Y."/>
            <person name="Toyoda A."/>
            <person name="Minakuchi Y."/>
            <person name="Abe K."/>
            <person name="Yokota A."/>
            <person name="Yabe S."/>
        </authorList>
    </citation>
    <scope>NUCLEOTIDE SEQUENCE [LARGE SCALE GENOMIC DNA]</scope>
    <source>
        <strain evidence="3">S-27</strain>
    </source>
</reference>
<sequence length="115" mass="13008">MSEMKDKKKRSQQDQDISDGQQELSAAWQELLGRQSQGKLQQGADDIERVEKDQGGIPTLESDPWSTLIQAKGVEIVDLHKTRLQISDKEVEQMLEVMQEQSAQQDDEGSSSKQH</sequence>
<dbReference type="EMBL" id="BIFQ01000001">
    <property type="protein sequence ID" value="GCE04311.1"/>
    <property type="molecule type" value="Genomic_DNA"/>
</dbReference>
<evidence type="ECO:0000256" key="1">
    <source>
        <dbReference type="SAM" id="MobiDB-lite"/>
    </source>
</evidence>
<organism evidence="2 3">
    <name type="scientific">Dictyobacter aurantiacus</name>
    <dbReference type="NCBI Taxonomy" id="1936993"/>
    <lineage>
        <taxon>Bacteria</taxon>
        <taxon>Bacillati</taxon>
        <taxon>Chloroflexota</taxon>
        <taxon>Ktedonobacteria</taxon>
        <taxon>Ktedonobacterales</taxon>
        <taxon>Dictyobacteraceae</taxon>
        <taxon>Dictyobacter</taxon>
    </lineage>
</organism>
<keyword evidence="3" id="KW-1185">Reference proteome</keyword>
<accession>A0A401ZBN1</accession>
<dbReference type="Proteomes" id="UP000287224">
    <property type="component" value="Unassembled WGS sequence"/>
</dbReference>
<comment type="caution">
    <text evidence="2">The sequence shown here is derived from an EMBL/GenBank/DDBJ whole genome shotgun (WGS) entry which is preliminary data.</text>
</comment>
<feature type="region of interest" description="Disordered" evidence="1">
    <location>
        <begin position="96"/>
        <end position="115"/>
    </location>
</feature>
<name>A0A401ZBN1_9CHLR</name>